<accession>A0ABW1K742</accession>
<evidence type="ECO:0000313" key="8">
    <source>
        <dbReference type="Proteomes" id="UP001596203"/>
    </source>
</evidence>
<dbReference type="SUPFAM" id="SSF46689">
    <property type="entry name" value="Homeodomain-like"/>
    <property type="match status" value="1"/>
</dbReference>
<feature type="region of interest" description="Disordered" evidence="5">
    <location>
        <begin position="229"/>
        <end position="256"/>
    </location>
</feature>
<protein>
    <submittedName>
        <fullName evidence="7">TetR/AcrR family transcriptional regulator</fullName>
    </submittedName>
</protein>
<dbReference type="InterPro" id="IPR025996">
    <property type="entry name" value="MT1864/Rv1816-like_C"/>
</dbReference>
<keyword evidence="3" id="KW-0804">Transcription</keyword>
<gene>
    <name evidence="7" type="ORF">ACFP2T_14325</name>
</gene>
<evidence type="ECO:0000259" key="6">
    <source>
        <dbReference type="PROSITE" id="PS50977"/>
    </source>
</evidence>
<keyword evidence="2 4" id="KW-0238">DNA-binding</keyword>
<dbReference type="PANTHER" id="PTHR30055">
    <property type="entry name" value="HTH-TYPE TRANSCRIPTIONAL REGULATOR RUTR"/>
    <property type="match status" value="1"/>
</dbReference>
<evidence type="ECO:0000256" key="5">
    <source>
        <dbReference type="SAM" id="MobiDB-lite"/>
    </source>
</evidence>
<organism evidence="7 8">
    <name type="scientific">Plantactinospora solaniradicis</name>
    <dbReference type="NCBI Taxonomy" id="1723736"/>
    <lineage>
        <taxon>Bacteria</taxon>
        <taxon>Bacillati</taxon>
        <taxon>Actinomycetota</taxon>
        <taxon>Actinomycetes</taxon>
        <taxon>Micromonosporales</taxon>
        <taxon>Micromonosporaceae</taxon>
        <taxon>Plantactinospora</taxon>
    </lineage>
</organism>
<dbReference type="InterPro" id="IPR009057">
    <property type="entry name" value="Homeodomain-like_sf"/>
</dbReference>
<evidence type="ECO:0000256" key="3">
    <source>
        <dbReference type="ARBA" id="ARBA00023163"/>
    </source>
</evidence>
<dbReference type="InterPro" id="IPR036271">
    <property type="entry name" value="Tet_transcr_reg_TetR-rel_C_sf"/>
</dbReference>
<sequence length="256" mass="27683">MTAPTRRERLRTAAVSEIKDGARRLLVTGGPQAISLRAIARDMGMTAPAIYRYFPSLDALIVDLAGDLLNELREHLEAARDAAGEAPVAQLAATARAFRNWSVRHPVEFGLVFGSLVPGVDAFPENCGNEDDPGARLGAVFIVPLLELWHRSPFPVPPPAQADHRLAESLGPMRERHPELPVEVARLMLSGWTMLYGLVSMEVYHQLRWAVSDPEALFEAELAAFLRQLSPGPDAAPPRSAATGAGQPGTDPGHPN</sequence>
<dbReference type="Gene3D" id="1.10.357.10">
    <property type="entry name" value="Tetracycline Repressor, domain 2"/>
    <property type="match status" value="1"/>
</dbReference>
<dbReference type="RefSeq" id="WP_377421600.1">
    <property type="nucleotide sequence ID" value="NZ_JBHSPR010000010.1"/>
</dbReference>
<keyword evidence="8" id="KW-1185">Reference proteome</keyword>
<dbReference type="PANTHER" id="PTHR30055:SF243">
    <property type="entry name" value="HTH-TYPE TRANSCRIPTIONAL REGULATOR RV1816"/>
    <property type="match status" value="1"/>
</dbReference>
<comment type="caution">
    <text evidence="7">The sequence shown here is derived from an EMBL/GenBank/DDBJ whole genome shotgun (WGS) entry which is preliminary data.</text>
</comment>
<evidence type="ECO:0000313" key="7">
    <source>
        <dbReference type="EMBL" id="MFC6017381.1"/>
    </source>
</evidence>
<evidence type="ECO:0000256" key="4">
    <source>
        <dbReference type="PROSITE-ProRule" id="PRU00335"/>
    </source>
</evidence>
<proteinExistence type="predicted"/>
<keyword evidence="1" id="KW-0805">Transcription regulation</keyword>
<dbReference type="InterPro" id="IPR050109">
    <property type="entry name" value="HTH-type_TetR-like_transc_reg"/>
</dbReference>
<dbReference type="InterPro" id="IPR001647">
    <property type="entry name" value="HTH_TetR"/>
</dbReference>
<reference evidence="8" key="1">
    <citation type="journal article" date="2019" name="Int. J. Syst. Evol. Microbiol.">
        <title>The Global Catalogue of Microorganisms (GCM) 10K type strain sequencing project: providing services to taxonomists for standard genome sequencing and annotation.</title>
        <authorList>
            <consortium name="The Broad Institute Genomics Platform"/>
            <consortium name="The Broad Institute Genome Sequencing Center for Infectious Disease"/>
            <person name="Wu L."/>
            <person name="Ma J."/>
        </authorList>
    </citation>
    <scope>NUCLEOTIDE SEQUENCE [LARGE SCALE GENOMIC DNA]</scope>
    <source>
        <strain evidence="8">ZS-35-S2</strain>
    </source>
</reference>
<dbReference type="Pfam" id="PF13305">
    <property type="entry name" value="TetR_C_33"/>
    <property type="match status" value="1"/>
</dbReference>
<feature type="domain" description="HTH tetR-type" evidence="6">
    <location>
        <begin position="12"/>
        <end position="72"/>
    </location>
</feature>
<name>A0ABW1K742_9ACTN</name>
<dbReference type="SUPFAM" id="SSF48498">
    <property type="entry name" value="Tetracyclin repressor-like, C-terminal domain"/>
    <property type="match status" value="1"/>
</dbReference>
<evidence type="ECO:0000256" key="1">
    <source>
        <dbReference type="ARBA" id="ARBA00023015"/>
    </source>
</evidence>
<feature type="DNA-binding region" description="H-T-H motif" evidence="4">
    <location>
        <begin position="35"/>
        <end position="54"/>
    </location>
</feature>
<dbReference type="PROSITE" id="PS50977">
    <property type="entry name" value="HTH_TETR_2"/>
    <property type="match status" value="1"/>
</dbReference>
<evidence type="ECO:0000256" key="2">
    <source>
        <dbReference type="ARBA" id="ARBA00023125"/>
    </source>
</evidence>
<dbReference type="EMBL" id="JBHSPR010000010">
    <property type="protein sequence ID" value="MFC6017381.1"/>
    <property type="molecule type" value="Genomic_DNA"/>
</dbReference>
<dbReference type="Pfam" id="PF00440">
    <property type="entry name" value="TetR_N"/>
    <property type="match status" value="1"/>
</dbReference>
<dbReference type="Proteomes" id="UP001596203">
    <property type="component" value="Unassembled WGS sequence"/>
</dbReference>